<dbReference type="AlphaFoldDB" id="A0A9E8HRY0"/>
<keyword evidence="4" id="KW-0418">Kinase</keyword>
<evidence type="ECO:0000259" key="3">
    <source>
        <dbReference type="Pfam" id="PF08543"/>
    </source>
</evidence>
<dbReference type="Gene3D" id="3.40.1190.20">
    <property type="match status" value="1"/>
</dbReference>
<dbReference type="GO" id="GO:0008902">
    <property type="term" value="F:hydroxymethylpyrimidine kinase activity"/>
    <property type="evidence" value="ECO:0007669"/>
    <property type="project" value="UniProtKB-EC"/>
</dbReference>
<dbReference type="CDD" id="cd01169">
    <property type="entry name" value="HMPP_kinase"/>
    <property type="match status" value="1"/>
</dbReference>
<organism evidence="4 5">
    <name type="scientific">Alkalimarinus sediminis</name>
    <dbReference type="NCBI Taxonomy" id="1632866"/>
    <lineage>
        <taxon>Bacteria</taxon>
        <taxon>Pseudomonadati</taxon>
        <taxon>Pseudomonadota</taxon>
        <taxon>Gammaproteobacteria</taxon>
        <taxon>Alteromonadales</taxon>
        <taxon>Alteromonadaceae</taxon>
        <taxon>Alkalimarinus</taxon>
    </lineage>
</organism>
<protein>
    <recommendedName>
        <fullName evidence="2">hydroxymethylpyrimidine kinase</fullName>
        <ecNumber evidence="2">2.7.1.49</ecNumber>
    </recommendedName>
</protein>
<reference evidence="4" key="1">
    <citation type="submission" date="2022-07" db="EMBL/GenBank/DDBJ databases">
        <title>Alkalimarinus sp. nov., isolated from gut of a Alitta virens.</title>
        <authorList>
            <person name="Yang A.I."/>
            <person name="Shin N.-R."/>
        </authorList>
    </citation>
    <scope>NUCLEOTIDE SEQUENCE</scope>
    <source>
        <strain evidence="4">FA028</strain>
    </source>
</reference>
<dbReference type="EC" id="2.7.1.49" evidence="2"/>
<dbReference type="Pfam" id="PF08543">
    <property type="entry name" value="Phos_pyr_kin"/>
    <property type="match status" value="1"/>
</dbReference>
<proteinExistence type="predicted"/>
<dbReference type="KEGG" id="asem:NNL22_01820"/>
<keyword evidence="5" id="KW-1185">Reference proteome</keyword>
<keyword evidence="4" id="KW-0808">Transferase</keyword>
<comment type="pathway">
    <text evidence="1">Cofactor biosynthesis; thiamine diphosphate biosynthesis.</text>
</comment>
<name>A0A9E8HRY0_9ALTE</name>
<dbReference type="InterPro" id="IPR029056">
    <property type="entry name" value="Ribokinase-like"/>
</dbReference>
<dbReference type="GO" id="GO:0005829">
    <property type="term" value="C:cytosol"/>
    <property type="evidence" value="ECO:0007669"/>
    <property type="project" value="TreeGrafter"/>
</dbReference>
<dbReference type="InterPro" id="IPR004399">
    <property type="entry name" value="HMP/HMP-P_kinase_dom"/>
</dbReference>
<sequence length="275" mass="29193">MTSNNMPHERPVVLAIAGLDPSGGAGLQADIQTMTALQCHCISVITTNTVQDSCRLHLSQPVTAELIDHQLRVLETDFGISAIKLGALGSADNAVVVAQFIQRIKAQNPALPVILDPVLSASTGGQLGDAALQQSLIDDIIPLCTLITPNEPELSILADDSSAESAAIRLAELGASVLITGGHNRDHDHNTLENRLIMGSHPSGHPKRWTIKLIEGEFRGTGCTFSSAIAGYMAFGLPMTQAIEKAQDFVSYAVENAYSLSSGQRVPLRISRPES</sequence>
<dbReference type="InterPro" id="IPR013749">
    <property type="entry name" value="PM/HMP-P_kinase-1"/>
</dbReference>
<evidence type="ECO:0000256" key="1">
    <source>
        <dbReference type="ARBA" id="ARBA00004948"/>
    </source>
</evidence>
<dbReference type="PANTHER" id="PTHR20858">
    <property type="entry name" value="PHOSPHOMETHYLPYRIMIDINE KINASE"/>
    <property type="match status" value="1"/>
</dbReference>
<gene>
    <name evidence="4" type="ORF">NNL22_01820</name>
</gene>
<feature type="domain" description="Pyridoxamine kinase/Phosphomethylpyrimidine kinase" evidence="3">
    <location>
        <begin position="20"/>
        <end position="263"/>
    </location>
</feature>
<dbReference type="Proteomes" id="UP001164472">
    <property type="component" value="Chromosome"/>
</dbReference>
<dbReference type="RefSeq" id="WP_251810719.1">
    <property type="nucleotide sequence ID" value="NZ_CP101527.1"/>
</dbReference>
<dbReference type="GO" id="GO:0008972">
    <property type="term" value="F:phosphomethylpyrimidine kinase activity"/>
    <property type="evidence" value="ECO:0007669"/>
    <property type="project" value="InterPro"/>
</dbReference>
<dbReference type="PANTHER" id="PTHR20858:SF17">
    <property type="entry name" value="HYDROXYMETHYLPYRIMIDINE_PHOSPHOMETHYLPYRIMIDINE KINASE THI20-RELATED"/>
    <property type="match status" value="1"/>
</dbReference>
<evidence type="ECO:0000313" key="5">
    <source>
        <dbReference type="Proteomes" id="UP001164472"/>
    </source>
</evidence>
<evidence type="ECO:0000256" key="2">
    <source>
        <dbReference type="ARBA" id="ARBA00012135"/>
    </source>
</evidence>
<evidence type="ECO:0000313" key="4">
    <source>
        <dbReference type="EMBL" id="UZW75371.1"/>
    </source>
</evidence>
<dbReference type="GO" id="GO:0009228">
    <property type="term" value="P:thiamine biosynthetic process"/>
    <property type="evidence" value="ECO:0007669"/>
    <property type="project" value="InterPro"/>
</dbReference>
<accession>A0A9E8HRY0</accession>
<dbReference type="SUPFAM" id="SSF53613">
    <property type="entry name" value="Ribokinase-like"/>
    <property type="match status" value="1"/>
</dbReference>
<dbReference type="EMBL" id="CP101527">
    <property type="protein sequence ID" value="UZW75371.1"/>
    <property type="molecule type" value="Genomic_DNA"/>
</dbReference>